<feature type="transmembrane region" description="Helical" evidence="1">
    <location>
        <begin position="286"/>
        <end position="313"/>
    </location>
</feature>
<feature type="domain" description="Signal transduction histidine kinase internal region" evidence="3">
    <location>
        <begin position="376"/>
        <end position="455"/>
    </location>
</feature>
<protein>
    <submittedName>
        <fullName evidence="4">Histidine kinase</fullName>
    </submittedName>
</protein>
<dbReference type="Gene3D" id="6.10.340.10">
    <property type="match status" value="1"/>
</dbReference>
<name>A0A9D2LSB8_9FIRM</name>
<reference evidence="4" key="2">
    <citation type="submission" date="2021-04" db="EMBL/GenBank/DDBJ databases">
        <authorList>
            <person name="Gilroy R."/>
        </authorList>
    </citation>
    <scope>NUCLEOTIDE SEQUENCE</scope>
    <source>
        <strain evidence="4">ChiSjej1B19-5720</strain>
    </source>
</reference>
<dbReference type="Pfam" id="PF06580">
    <property type="entry name" value="His_kinase"/>
    <property type="match status" value="1"/>
</dbReference>
<dbReference type="GO" id="GO:0016020">
    <property type="term" value="C:membrane"/>
    <property type="evidence" value="ECO:0007669"/>
    <property type="project" value="InterPro"/>
</dbReference>
<keyword evidence="1" id="KW-0812">Transmembrane</keyword>
<dbReference type="InterPro" id="IPR036890">
    <property type="entry name" value="HATPase_C_sf"/>
</dbReference>
<gene>
    <name evidence="4" type="ORF">IAA06_06975</name>
</gene>
<evidence type="ECO:0000256" key="1">
    <source>
        <dbReference type="SAM" id="Phobius"/>
    </source>
</evidence>
<keyword evidence="1" id="KW-0472">Membrane</keyword>
<dbReference type="PANTHER" id="PTHR34220:SF7">
    <property type="entry name" value="SENSOR HISTIDINE KINASE YPDA"/>
    <property type="match status" value="1"/>
</dbReference>
<evidence type="ECO:0000313" key="4">
    <source>
        <dbReference type="EMBL" id="HJB28522.1"/>
    </source>
</evidence>
<dbReference type="InterPro" id="IPR010559">
    <property type="entry name" value="Sig_transdc_His_kin_internal"/>
</dbReference>
<dbReference type="SUPFAM" id="SSF55874">
    <property type="entry name" value="ATPase domain of HSP90 chaperone/DNA topoisomerase II/histidine kinase"/>
    <property type="match status" value="1"/>
</dbReference>
<dbReference type="Pfam" id="PF02518">
    <property type="entry name" value="HATPase_c"/>
    <property type="match status" value="1"/>
</dbReference>
<keyword evidence="1" id="KW-1133">Transmembrane helix</keyword>
<evidence type="ECO:0000313" key="5">
    <source>
        <dbReference type="Proteomes" id="UP000823842"/>
    </source>
</evidence>
<accession>A0A9D2LSB8</accession>
<dbReference type="Proteomes" id="UP000823842">
    <property type="component" value="Unassembled WGS sequence"/>
</dbReference>
<dbReference type="GO" id="GO:0000155">
    <property type="term" value="F:phosphorelay sensor kinase activity"/>
    <property type="evidence" value="ECO:0007669"/>
    <property type="project" value="InterPro"/>
</dbReference>
<keyword evidence="4" id="KW-0418">Kinase</keyword>
<evidence type="ECO:0000259" key="3">
    <source>
        <dbReference type="Pfam" id="PF06580"/>
    </source>
</evidence>
<dbReference type="EMBL" id="DWYZ01000134">
    <property type="protein sequence ID" value="HJB28522.1"/>
    <property type="molecule type" value="Genomic_DNA"/>
</dbReference>
<proteinExistence type="predicted"/>
<dbReference type="InterPro" id="IPR003594">
    <property type="entry name" value="HATPase_dom"/>
</dbReference>
<dbReference type="PANTHER" id="PTHR34220">
    <property type="entry name" value="SENSOR HISTIDINE KINASE YPDA"/>
    <property type="match status" value="1"/>
</dbReference>
<keyword evidence="4" id="KW-0808">Transferase</keyword>
<dbReference type="InterPro" id="IPR050640">
    <property type="entry name" value="Bact_2-comp_sensor_kinase"/>
</dbReference>
<reference evidence="4" key="1">
    <citation type="journal article" date="2021" name="PeerJ">
        <title>Extensive microbial diversity within the chicken gut microbiome revealed by metagenomics and culture.</title>
        <authorList>
            <person name="Gilroy R."/>
            <person name="Ravi A."/>
            <person name="Getino M."/>
            <person name="Pursley I."/>
            <person name="Horton D.L."/>
            <person name="Alikhan N.F."/>
            <person name="Baker D."/>
            <person name="Gharbi K."/>
            <person name="Hall N."/>
            <person name="Watson M."/>
            <person name="Adriaenssens E.M."/>
            <person name="Foster-Nyarko E."/>
            <person name="Jarju S."/>
            <person name="Secka A."/>
            <person name="Antonio M."/>
            <person name="Oren A."/>
            <person name="Chaudhuri R.R."/>
            <person name="La Ragione R."/>
            <person name="Hildebrand F."/>
            <person name="Pallen M.J."/>
        </authorList>
    </citation>
    <scope>NUCLEOTIDE SEQUENCE</scope>
    <source>
        <strain evidence="4">ChiSjej1B19-5720</strain>
    </source>
</reference>
<organism evidence="4 5">
    <name type="scientific">Candidatus Blautia faecavium</name>
    <dbReference type="NCBI Taxonomy" id="2838487"/>
    <lineage>
        <taxon>Bacteria</taxon>
        <taxon>Bacillati</taxon>
        <taxon>Bacillota</taxon>
        <taxon>Clostridia</taxon>
        <taxon>Lachnospirales</taxon>
        <taxon>Lachnospiraceae</taxon>
        <taxon>Blautia</taxon>
    </lineage>
</organism>
<feature type="domain" description="Histidine kinase/HSP90-like ATPase" evidence="2">
    <location>
        <begin position="472"/>
        <end position="560"/>
    </location>
</feature>
<dbReference type="AlphaFoldDB" id="A0A9D2LSB8"/>
<feature type="transmembrane region" description="Helical" evidence="1">
    <location>
        <begin position="7"/>
        <end position="29"/>
    </location>
</feature>
<comment type="caution">
    <text evidence="4">The sequence shown here is derived from an EMBL/GenBank/DDBJ whole genome shotgun (WGS) entry which is preliminary data.</text>
</comment>
<sequence>MKFRTKLIMGFSCVVFAISAVMGILYFQYNTRRLTEIENQNMRFYAEQLGYSIDGALDSMKNATDYILSDPDMLNAMQTIPVYRDKGDDFHREEMLDTLTAGITLDYINKNFYRILIFNESGDVACSTNVGNMIIDKERDTGEISWLEEAAEKYGQPVIVAPHKDGWGERQQIQVYSLGRKVQGGDFGYIEVQSDASNLESIFQLPDTEVEVAAWLPDGTLFYTSGDLEEKGFLQYMQAAKREDDVASMEKDGYLLSYFVSDDFGIQVLAAKDRRNSGIFEDIKQLFLFAGVLTIACFAGCMIAVVIIANKLAKPIESLRSQMENTGIENLDRQTLALNADDDEVKALGIAYQNLLRRLNESMIKERRLSVLQLQAQFDTLQAQVNPHFLYNVLNTISNRGIINEDEVICEICGSLAAMLRYSSNNKERYATVKEELDYLDKYVYLLKSRYEHRLEVEVDVSSDILQEILPKVVLQQLVENSIQHGFTNGMSVMKIRVSGWRDKNAWFIQVKDNGEGITPEVKRELEKKMTGIRERIMRKSSSIEMEIGGMGLANTYARLFLIYAEDVVFEMENKRDGFCITIGVDRKDGTEHVPSNGSR</sequence>
<evidence type="ECO:0000259" key="2">
    <source>
        <dbReference type="Pfam" id="PF02518"/>
    </source>
</evidence>
<dbReference type="Gene3D" id="3.30.565.10">
    <property type="entry name" value="Histidine kinase-like ATPase, C-terminal domain"/>
    <property type="match status" value="1"/>
</dbReference>